<accession>A0A843YGU5</accession>
<feature type="domain" description="DUF1330" evidence="1">
    <location>
        <begin position="7"/>
        <end position="95"/>
    </location>
</feature>
<evidence type="ECO:0000313" key="3">
    <source>
        <dbReference type="Proteomes" id="UP000444174"/>
    </source>
</evidence>
<reference evidence="2 3" key="1">
    <citation type="submission" date="2019-10" db="EMBL/GenBank/DDBJ databases">
        <title>Epibacterium sp. nov., isolated from seawater.</title>
        <authorList>
            <person name="Zhang X."/>
            <person name="Li N."/>
        </authorList>
    </citation>
    <scope>NUCLEOTIDE SEQUENCE [LARGE SCALE GENOMIC DNA]</scope>
    <source>
        <strain evidence="2 3">SM1979</strain>
    </source>
</reference>
<dbReference type="InterPro" id="IPR010753">
    <property type="entry name" value="DUF1330"/>
</dbReference>
<dbReference type="InterPro" id="IPR011008">
    <property type="entry name" value="Dimeric_a/b-barrel"/>
</dbReference>
<dbReference type="Gene3D" id="3.30.70.100">
    <property type="match status" value="1"/>
</dbReference>
<comment type="caution">
    <text evidence="2">The sequence shown here is derived from an EMBL/GenBank/DDBJ whole genome shotgun (WGS) entry which is preliminary data.</text>
</comment>
<dbReference type="Pfam" id="PF07045">
    <property type="entry name" value="DUF1330"/>
    <property type="match status" value="1"/>
</dbReference>
<organism evidence="2 3">
    <name type="scientific">Tritonibacter litoralis</name>
    <dbReference type="NCBI Taxonomy" id="2662264"/>
    <lineage>
        <taxon>Bacteria</taxon>
        <taxon>Pseudomonadati</taxon>
        <taxon>Pseudomonadota</taxon>
        <taxon>Alphaproteobacteria</taxon>
        <taxon>Rhodobacterales</taxon>
        <taxon>Paracoccaceae</taxon>
        <taxon>Tritonibacter</taxon>
    </lineage>
</organism>
<proteinExistence type="predicted"/>
<dbReference type="Proteomes" id="UP000444174">
    <property type="component" value="Unassembled WGS sequence"/>
</dbReference>
<evidence type="ECO:0000313" key="2">
    <source>
        <dbReference type="EMBL" id="MQQ10386.1"/>
    </source>
</evidence>
<dbReference type="AlphaFoldDB" id="A0A843YGU5"/>
<sequence>MPVTVMAVTSVNEENPEALSTYLYLTTPLIHQAGGRVVRSYTVKHSLEGGDQAQTVTLIEYPSQDVVDRLFNSSEYAAIRPIREQAFCNYQVSIVE</sequence>
<dbReference type="SUPFAM" id="SSF54909">
    <property type="entry name" value="Dimeric alpha+beta barrel"/>
    <property type="match status" value="1"/>
</dbReference>
<evidence type="ECO:0000259" key="1">
    <source>
        <dbReference type="Pfam" id="PF07045"/>
    </source>
</evidence>
<protein>
    <submittedName>
        <fullName evidence="2">DUF1330 domain-containing protein</fullName>
    </submittedName>
</protein>
<gene>
    <name evidence="2" type="ORF">GFB49_18110</name>
</gene>
<dbReference type="EMBL" id="WIBF01000014">
    <property type="protein sequence ID" value="MQQ10386.1"/>
    <property type="molecule type" value="Genomic_DNA"/>
</dbReference>
<name>A0A843YGU5_9RHOB</name>
<keyword evidence="3" id="KW-1185">Reference proteome</keyword>